<evidence type="ECO:0000313" key="3">
    <source>
        <dbReference type="Proteomes" id="UP000186456"/>
    </source>
</evidence>
<accession>A0A1H0NYG9</accession>
<proteinExistence type="predicted"/>
<sequence length="165" mass="17999">MSTNTWRAVISALADDRARDVYARIVLAQPVDEALDALSPGKRRRVLDTLLSAGLISPDGAGWRTEPEVFRDALRSAPAAPRAAGVDRFFVDGRLTVYPSRAADRDAVLLHIVGRMSEPGEILTERAVNDRLAAIVDDVAAMRRYLVDAGLLERSRDGGAYSRAR</sequence>
<protein>
    <recommendedName>
        <fullName evidence="1">DUF2087 domain-containing protein</fullName>
    </recommendedName>
</protein>
<gene>
    <name evidence="2" type="ORF">SAMN04487788_1628</name>
</gene>
<dbReference type="Pfam" id="PF09860">
    <property type="entry name" value="DUF2087"/>
    <property type="match status" value="1"/>
</dbReference>
<evidence type="ECO:0000313" key="2">
    <source>
        <dbReference type="EMBL" id="SDO97711.1"/>
    </source>
</evidence>
<evidence type="ECO:0000259" key="1">
    <source>
        <dbReference type="Pfam" id="PF09860"/>
    </source>
</evidence>
<dbReference type="RefSeq" id="WP_074695019.1">
    <property type="nucleotide sequence ID" value="NZ_FNJN01000003.1"/>
</dbReference>
<feature type="domain" description="DUF2087" evidence="1">
    <location>
        <begin position="94"/>
        <end position="163"/>
    </location>
</feature>
<dbReference type="InterPro" id="IPR018656">
    <property type="entry name" value="DUF2087"/>
</dbReference>
<dbReference type="EMBL" id="FNJN01000003">
    <property type="protein sequence ID" value="SDO97711.1"/>
    <property type="molecule type" value="Genomic_DNA"/>
</dbReference>
<organism evidence="2 3">
    <name type="scientific">Microbacterium testaceum (strain StLB037)</name>
    <dbReference type="NCBI Taxonomy" id="979556"/>
    <lineage>
        <taxon>Bacteria</taxon>
        <taxon>Bacillati</taxon>
        <taxon>Actinomycetota</taxon>
        <taxon>Actinomycetes</taxon>
        <taxon>Micrococcales</taxon>
        <taxon>Microbacteriaceae</taxon>
        <taxon>Microbacterium</taxon>
    </lineage>
</organism>
<name>A0A1H0NYG9_MICTS</name>
<dbReference type="AlphaFoldDB" id="A0A1H0NYG9"/>
<reference evidence="2 3" key="1">
    <citation type="submission" date="2016-10" db="EMBL/GenBank/DDBJ databases">
        <authorList>
            <person name="de Groot N.N."/>
        </authorList>
    </citation>
    <scope>NUCLEOTIDE SEQUENCE [LARGE SCALE GENOMIC DNA]</scope>
    <source>
        <strain evidence="2 3">StLB037</strain>
    </source>
</reference>
<dbReference type="Proteomes" id="UP000186456">
    <property type="component" value="Unassembled WGS sequence"/>
</dbReference>